<dbReference type="InterPro" id="IPR011006">
    <property type="entry name" value="CheY-like_superfamily"/>
</dbReference>
<dbReference type="PROSITE" id="PS50110">
    <property type="entry name" value="RESPONSE_REGULATORY"/>
    <property type="match status" value="1"/>
</dbReference>
<dbReference type="EMBL" id="JAAVXB010000002">
    <property type="protein sequence ID" value="NKF21832.1"/>
    <property type="molecule type" value="Genomic_DNA"/>
</dbReference>
<dbReference type="Pfam" id="PF00072">
    <property type="entry name" value="Response_reg"/>
    <property type="match status" value="1"/>
</dbReference>
<dbReference type="Gene3D" id="3.40.50.2300">
    <property type="match status" value="1"/>
</dbReference>
<dbReference type="RefSeq" id="WP_168147060.1">
    <property type="nucleotide sequence ID" value="NZ_JAAVXB010000002.1"/>
</dbReference>
<sequence>MPNDTPRLLIVDDEAINIRVLHQILKDDYVLLMATGGAEALDVCRRERPALVLLDIMMPGMDGLETCRRLQAMPAFEAPPVIFVTAQSSEEEAAAGLRAGAVDFITKPVQPSLVRARVATHLLLGAQTRRLRAIAGS</sequence>
<reference evidence="4" key="1">
    <citation type="submission" date="2020-03" db="EMBL/GenBank/DDBJ databases">
        <title>Solimonas marina sp. nov., isolated from deep seawater of the Pacific Ocean.</title>
        <authorList>
            <person name="Liu X."/>
            <person name="Lai Q."/>
            <person name="Sun F."/>
            <person name="Gai Y."/>
            <person name="Li G."/>
            <person name="Shao Z."/>
        </authorList>
    </citation>
    <scope>NUCLEOTIDE SEQUENCE</scope>
    <source>
        <strain evidence="4">C16B3</strain>
    </source>
</reference>
<dbReference type="PANTHER" id="PTHR44591">
    <property type="entry name" value="STRESS RESPONSE REGULATOR PROTEIN 1"/>
    <property type="match status" value="1"/>
</dbReference>
<comment type="caution">
    <text evidence="4">The sequence shown here is derived from an EMBL/GenBank/DDBJ whole genome shotgun (WGS) entry which is preliminary data.</text>
</comment>
<dbReference type="InterPro" id="IPR001789">
    <property type="entry name" value="Sig_transdc_resp-reg_receiver"/>
</dbReference>
<organism evidence="4 5">
    <name type="scientific">Solimonas marina</name>
    <dbReference type="NCBI Taxonomy" id="2714601"/>
    <lineage>
        <taxon>Bacteria</taxon>
        <taxon>Pseudomonadati</taxon>
        <taxon>Pseudomonadota</taxon>
        <taxon>Gammaproteobacteria</taxon>
        <taxon>Nevskiales</taxon>
        <taxon>Nevskiaceae</taxon>
        <taxon>Solimonas</taxon>
    </lineage>
</organism>
<protein>
    <submittedName>
        <fullName evidence="4">Response regulator</fullName>
    </submittedName>
</protein>
<dbReference type="Proteomes" id="UP000653472">
    <property type="component" value="Unassembled WGS sequence"/>
</dbReference>
<evidence type="ECO:0000259" key="3">
    <source>
        <dbReference type="PROSITE" id="PS50110"/>
    </source>
</evidence>
<dbReference type="AlphaFoldDB" id="A0A970B406"/>
<keyword evidence="5" id="KW-1185">Reference proteome</keyword>
<keyword evidence="1 2" id="KW-0597">Phosphoprotein</keyword>
<evidence type="ECO:0000313" key="4">
    <source>
        <dbReference type="EMBL" id="NKF21832.1"/>
    </source>
</evidence>
<dbReference type="InterPro" id="IPR050595">
    <property type="entry name" value="Bact_response_regulator"/>
</dbReference>
<proteinExistence type="predicted"/>
<dbReference type="PANTHER" id="PTHR44591:SF3">
    <property type="entry name" value="RESPONSE REGULATORY DOMAIN-CONTAINING PROTEIN"/>
    <property type="match status" value="1"/>
</dbReference>
<evidence type="ECO:0000256" key="1">
    <source>
        <dbReference type="ARBA" id="ARBA00022553"/>
    </source>
</evidence>
<evidence type="ECO:0000313" key="5">
    <source>
        <dbReference type="Proteomes" id="UP000653472"/>
    </source>
</evidence>
<feature type="domain" description="Response regulatory" evidence="3">
    <location>
        <begin position="7"/>
        <end position="122"/>
    </location>
</feature>
<dbReference type="SMART" id="SM00448">
    <property type="entry name" value="REC"/>
    <property type="match status" value="1"/>
</dbReference>
<dbReference type="SUPFAM" id="SSF52172">
    <property type="entry name" value="CheY-like"/>
    <property type="match status" value="1"/>
</dbReference>
<evidence type="ECO:0000256" key="2">
    <source>
        <dbReference type="PROSITE-ProRule" id="PRU00169"/>
    </source>
</evidence>
<name>A0A970B406_9GAMM</name>
<dbReference type="GO" id="GO:0000160">
    <property type="term" value="P:phosphorelay signal transduction system"/>
    <property type="evidence" value="ECO:0007669"/>
    <property type="project" value="InterPro"/>
</dbReference>
<feature type="modified residue" description="4-aspartylphosphate" evidence="2">
    <location>
        <position position="55"/>
    </location>
</feature>
<accession>A0A970B406</accession>
<gene>
    <name evidence="4" type="ORF">G7Y82_05840</name>
</gene>